<keyword evidence="1" id="KW-0812">Transmembrane</keyword>
<feature type="transmembrane region" description="Helical" evidence="1">
    <location>
        <begin position="105"/>
        <end position="128"/>
    </location>
</feature>
<feature type="transmembrane region" description="Helical" evidence="1">
    <location>
        <begin position="12"/>
        <end position="29"/>
    </location>
</feature>
<sequence length="132" mass="14690">MMSYSLTRYGSHALIGYLGILAYDSLIDGKSVSDNFTMSDAATFAISTVVSSVALEVVSNIVPFLNEGYLSMVSGPVVNGLVYMYMYDNFVGKRYQYYRDDMKAFYVGSIGLLLLKYVESPVLSLFGIRNFM</sequence>
<keyword evidence="1" id="KW-0472">Membrane</keyword>
<feature type="transmembrane region" description="Helical" evidence="1">
    <location>
        <begin position="68"/>
        <end position="85"/>
    </location>
</feature>
<keyword evidence="1" id="KW-1133">Transmembrane helix</keyword>
<evidence type="ECO:0000313" key="2">
    <source>
        <dbReference type="EMBL" id="QHT27199.1"/>
    </source>
</evidence>
<evidence type="ECO:0000256" key="1">
    <source>
        <dbReference type="SAM" id="Phobius"/>
    </source>
</evidence>
<accession>A0A6C0EG06</accession>
<organism evidence="2">
    <name type="scientific">viral metagenome</name>
    <dbReference type="NCBI Taxonomy" id="1070528"/>
    <lineage>
        <taxon>unclassified sequences</taxon>
        <taxon>metagenomes</taxon>
        <taxon>organismal metagenomes</taxon>
    </lineage>
</organism>
<name>A0A6C0EG06_9ZZZZ</name>
<reference evidence="2" key="1">
    <citation type="journal article" date="2020" name="Nature">
        <title>Giant virus diversity and host interactions through global metagenomics.</title>
        <authorList>
            <person name="Schulz F."/>
            <person name="Roux S."/>
            <person name="Paez-Espino D."/>
            <person name="Jungbluth S."/>
            <person name="Walsh D.A."/>
            <person name="Denef V.J."/>
            <person name="McMahon K.D."/>
            <person name="Konstantinidis K.T."/>
            <person name="Eloe-Fadrosh E.A."/>
            <person name="Kyrpides N.C."/>
            <person name="Woyke T."/>
        </authorList>
    </citation>
    <scope>NUCLEOTIDE SEQUENCE</scope>
    <source>
        <strain evidence="2">GVMAG-M-3300023179-2</strain>
    </source>
</reference>
<proteinExistence type="predicted"/>
<protein>
    <submittedName>
        <fullName evidence="2">Uncharacterized protein</fullName>
    </submittedName>
</protein>
<feature type="transmembrane region" description="Helical" evidence="1">
    <location>
        <begin position="41"/>
        <end position="62"/>
    </location>
</feature>
<dbReference type="AlphaFoldDB" id="A0A6C0EG06"/>
<dbReference type="EMBL" id="MN739815">
    <property type="protein sequence ID" value="QHT27199.1"/>
    <property type="molecule type" value="Genomic_DNA"/>
</dbReference>